<dbReference type="EMBL" id="SPQT01000003">
    <property type="protein sequence ID" value="TFV49248.1"/>
    <property type="molecule type" value="Genomic_DNA"/>
</dbReference>
<evidence type="ECO:0000313" key="3">
    <source>
        <dbReference type="Proteomes" id="UP000297966"/>
    </source>
</evidence>
<name>A0A4Y9M2I9_9BRAD</name>
<reference evidence="2 3" key="1">
    <citation type="submission" date="2019-03" db="EMBL/GenBank/DDBJ databases">
        <title>Bradyrhizobium diversity isolated from nodules of Chamaecrista fasciculata.</title>
        <authorList>
            <person name="Klepa M.S."/>
            <person name="Urquiaga M.O."/>
            <person name="Hungria M."/>
            <person name="Delamuta J.R."/>
        </authorList>
    </citation>
    <scope>NUCLEOTIDE SEQUENCE [LARGE SCALE GENOMIC DNA]</scope>
    <source>
        <strain evidence="2 3">CNPSo 3448</strain>
    </source>
</reference>
<dbReference type="RefSeq" id="WP_135174014.1">
    <property type="nucleotide sequence ID" value="NZ_SPQT01000003.1"/>
</dbReference>
<gene>
    <name evidence="2" type="ORF">E4K65_10075</name>
</gene>
<dbReference type="PANTHER" id="PTHR43976">
    <property type="entry name" value="SHORT CHAIN DEHYDROGENASE"/>
    <property type="match status" value="1"/>
</dbReference>
<dbReference type="PROSITE" id="PS00061">
    <property type="entry name" value="ADH_SHORT"/>
    <property type="match status" value="1"/>
</dbReference>
<dbReference type="Proteomes" id="UP000297966">
    <property type="component" value="Unassembled WGS sequence"/>
</dbReference>
<proteinExistence type="inferred from homology"/>
<dbReference type="Pfam" id="PF00106">
    <property type="entry name" value="adh_short"/>
    <property type="match status" value="1"/>
</dbReference>
<dbReference type="AlphaFoldDB" id="A0A4Y9M2I9"/>
<dbReference type="InterPro" id="IPR020904">
    <property type="entry name" value="Sc_DH/Rdtase_CS"/>
</dbReference>
<evidence type="ECO:0000313" key="2">
    <source>
        <dbReference type="EMBL" id="TFV49248.1"/>
    </source>
</evidence>
<protein>
    <submittedName>
        <fullName evidence="2">SDR family NAD(P)-dependent oxidoreductase</fullName>
    </submittedName>
</protein>
<dbReference type="PRINTS" id="PR00080">
    <property type="entry name" value="SDRFAMILY"/>
</dbReference>
<dbReference type="InterPro" id="IPR002347">
    <property type="entry name" value="SDR_fam"/>
</dbReference>
<accession>A0A4Y9M2I9</accession>
<keyword evidence="3" id="KW-1185">Reference proteome</keyword>
<dbReference type="PRINTS" id="PR00081">
    <property type="entry name" value="GDHRDH"/>
</dbReference>
<organism evidence="2 3">
    <name type="scientific">Bradyrhizobium niftali</name>
    <dbReference type="NCBI Taxonomy" id="2560055"/>
    <lineage>
        <taxon>Bacteria</taxon>
        <taxon>Pseudomonadati</taxon>
        <taxon>Pseudomonadota</taxon>
        <taxon>Alphaproteobacteria</taxon>
        <taxon>Hyphomicrobiales</taxon>
        <taxon>Nitrobacteraceae</taxon>
        <taxon>Bradyrhizobium</taxon>
    </lineage>
</organism>
<dbReference type="InterPro" id="IPR036291">
    <property type="entry name" value="NAD(P)-bd_dom_sf"/>
</dbReference>
<dbReference type="PANTHER" id="PTHR43976:SF20">
    <property type="entry name" value="AGROPINE SYNTHESIS REDUCTASE"/>
    <property type="match status" value="1"/>
</dbReference>
<dbReference type="OrthoDB" id="9810734at2"/>
<evidence type="ECO:0000256" key="1">
    <source>
        <dbReference type="RuleBase" id="RU000363"/>
    </source>
</evidence>
<dbReference type="SUPFAM" id="SSF51735">
    <property type="entry name" value="NAD(P)-binding Rossmann-fold domains"/>
    <property type="match status" value="1"/>
</dbReference>
<dbReference type="Gene3D" id="3.40.50.720">
    <property type="entry name" value="NAD(P)-binding Rossmann-like Domain"/>
    <property type="match status" value="1"/>
</dbReference>
<comment type="similarity">
    <text evidence="1">Belongs to the short-chain dehydrogenases/reductases (SDR) family.</text>
</comment>
<dbReference type="InterPro" id="IPR051911">
    <property type="entry name" value="SDR_oxidoreductase"/>
</dbReference>
<comment type="caution">
    <text evidence="2">The sequence shown here is derived from an EMBL/GenBank/DDBJ whole genome shotgun (WGS) entry which is preliminary data.</text>
</comment>
<sequence length="231" mass="25094">MLEADGRVVMVSGASRGIGRAVVERLIADGYHVSAGVRDSRGLIGSERLVLHRYDAESLPSAEAWVAATIERFGRLDSLVNAAAVNPEANLTDPDETALDTMMLINVKAPMRLIRLALPHLAKSGEGRVINVASMSGKRVRNPNAGYAMSKFALLALTHAVRQYGWDHGIRATAICPSFVATDMTAHVTKWPREKMSDPRDIAELIATVLRLPNTATIAELLVNCRLEDML</sequence>